<dbReference type="RefSeq" id="WP_078598130.1">
    <property type="nucleotide sequence ID" value="NZ_JBHSJE010000003.1"/>
</dbReference>
<keyword evidence="2" id="KW-1185">Reference proteome</keyword>
<accession>A0ABV9V8D0</accession>
<name>A0ABV9V8D0_STRAZ</name>
<organism evidence="1 2">
    <name type="scientific">Streptomyces atroolivaceus</name>
    <dbReference type="NCBI Taxonomy" id="66869"/>
    <lineage>
        <taxon>Bacteria</taxon>
        <taxon>Bacillati</taxon>
        <taxon>Actinomycetota</taxon>
        <taxon>Actinomycetes</taxon>
        <taxon>Kitasatosporales</taxon>
        <taxon>Streptomycetaceae</taxon>
        <taxon>Streptomyces</taxon>
    </lineage>
</organism>
<reference evidence="2" key="1">
    <citation type="journal article" date="2019" name="Int. J. Syst. Evol. Microbiol.">
        <title>The Global Catalogue of Microorganisms (GCM) 10K type strain sequencing project: providing services to taxonomists for standard genome sequencing and annotation.</title>
        <authorList>
            <consortium name="The Broad Institute Genomics Platform"/>
            <consortium name="The Broad Institute Genome Sequencing Center for Infectious Disease"/>
            <person name="Wu L."/>
            <person name="Ma J."/>
        </authorList>
    </citation>
    <scope>NUCLEOTIDE SEQUENCE [LARGE SCALE GENOMIC DNA]</scope>
    <source>
        <strain evidence="2">ICMP 257</strain>
    </source>
</reference>
<gene>
    <name evidence="1" type="ORF">ACFPL4_14410</name>
</gene>
<evidence type="ECO:0000313" key="1">
    <source>
        <dbReference type="EMBL" id="MFC4979543.1"/>
    </source>
</evidence>
<protein>
    <submittedName>
        <fullName evidence="1">GrpB family protein</fullName>
    </submittedName>
</protein>
<dbReference type="Proteomes" id="UP001595908">
    <property type="component" value="Unassembled WGS sequence"/>
</dbReference>
<dbReference type="GeneID" id="31234945"/>
<dbReference type="EMBL" id="JBHSJE010000003">
    <property type="protein sequence ID" value="MFC4979543.1"/>
    <property type="molecule type" value="Genomic_DNA"/>
</dbReference>
<dbReference type="SUPFAM" id="SSF81301">
    <property type="entry name" value="Nucleotidyltransferase"/>
    <property type="match status" value="1"/>
</dbReference>
<sequence length="109" mass="11156">MSRWDFCPVGTWSGGRTGARTDGRPGWTGRALVRDPSGSRLWPAAAGEHIGSTSVPGLDAKPVVDVQVGCAAAKREAAGRARAPLACSALEAGSVEGIATAARRASRPM</sequence>
<dbReference type="Gene3D" id="3.30.460.10">
    <property type="entry name" value="Beta Polymerase, domain 2"/>
    <property type="match status" value="1"/>
</dbReference>
<dbReference type="InterPro" id="IPR043519">
    <property type="entry name" value="NT_sf"/>
</dbReference>
<evidence type="ECO:0000313" key="2">
    <source>
        <dbReference type="Proteomes" id="UP001595908"/>
    </source>
</evidence>
<dbReference type="InterPro" id="IPR007344">
    <property type="entry name" value="GrpB/CoaE"/>
</dbReference>
<proteinExistence type="predicted"/>
<comment type="caution">
    <text evidence="1">The sequence shown here is derived from an EMBL/GenBank/DDBJ whole genome shotgun (WGS) entry which is preliminary data.</text>
</comment>
<dbReference type="Pfam" id="PF04229">
    <property type="entry name" value="GrpB"/>
    <property type="match status" value="1"/>
</dbReference>